<dbReference type="STRING" id="46835.A0A504YIS9"/>
<keyword evidence="5" id="KW-0496">Mitochondrion</keyword>
<dbReference type="GO" id="GO:0003735">
    <property type="term" value="F:structural constituent of ribosome"/>
    <property type="evidence" value="ECO:0007669"/>
    <property type="project" value="InterPro"/>
</dbReference>
<keyword evidence="3" id="KW-0809">Transit peptide</keyword>
<keyword evidence="11" id="KW-1185">Reference proteome</keyword>
<name>A0A504YIS9_FASGI</name>
<comment type="similarity">
    <text evidence="2">Belongs to the mitochondrion-specific ribosomal protein mL51 family.</text>
</comment>
<dbReference type="AlphaFoldDB" id="A0A504YIS9"/>
<protein>
    <recommendedName>
        <fullName evidence="7">Large ribosomal subunit protein mL51</fullName>
    </recommendedName>
    <alternativeName>
        <fullName evidence="8">39S ribosomal protein L51, mitochondrial</fullName>
    </alternativeName>
</protein>
<evidence type="ECO:0000313" key="11">
    <source>
        <dbReference type="Proteomes" id="UP000316759"/>
    </source>
</evidence>
<evidence type="ECO:0000256" key="5">
    <source>
        <dbReference type="ARBA" id="ARBA00023128"/>
    </source>
</evidence>
<dbReference type="GO" id="GO:0005762">
    <property type="term" value="C:mitochondrial large ribosomal subunit"/>
    <property type="evidence" value="ECO:0007669"/>
    <property type="project" value="TreeGrafter"/>
</dbReference>
<keyword evidence="6" id="KW-0687">Ribonucleoprotein</keyword>
<evidence type="ECO:0000256" key="3">
    <source>
        <dbReference type="ARBA" id="ARBA00022946"/>
    </source>
</evidence>
<accession>A0A504YIS9</accession>
<evidence type="ECO:0000256" key="9">
    <source>
        <dbReference type="SAM" id="MobiDB-lite"/>
    </source>
</evidence>
<dbReference type="Pfam" id="PF10244">
    <property type="entry name" value="MRP-L51"/>
    <property type="match status" value="1"/>
</dbReference>
<dbReference type="OrthoDB" id="10059330at2759"/>
<gene>
    <name evidence="10" type="ORF">FGIG_02720</name>
</gene>
<comment type="subcellular location">
    <subcellularLocation>
        <location evidence="1">Mitochondrion</location>
    </subcellularLocation>
</comment>
<comment type="caution">
    <text evidence="10">The sequence shown here is derived from an EMBL/GenBank/DDBJ whole genome shotgun (WGS) entry which is preliminary data.</text>
</comment>
<dbReference type="EMBL" id="SUNJ01009605">
    <property type="protein sequence ID" value="TPP60296.1"/>
    <property type="molecule type" value="Genomic_DNA"/>
</dbReference>
<evidence type="ECO:0000313" key="10">
    <source>
        <dbReference type="EMBL" id="TPP60296.1"/>
    </source>
</evidence>
<sequence>MMRLERCGFGCMLATTRSFHYSRWTCASTPRSPWRKFNVSPEKGGTSENFRDSGLKPPRIIPVSPRATSIANGGGSGAPYQESYLQPKPSNLRYNPRLYEGGLLPRLDFTDEPVYMPDYRPRDYWAPHRAHFGQNDYIDILGDGKLQPKDFYAGPQWVLGARNEFQRVCARLNDPALLAWMEEFEPSRLHLEEKRKRYLYKTVNKRKNIKFLKYRDAP</sequence>
<dbReference type="PANTHER" id="PTHR13409">
    <property type="entry name" value="MITOCHONDRIAL 39S RIBOSOMAL PROTEIN L51"/>
    <property type="match status" value="1"/>
</dbReference>
<dbReference type="Proteomes" id="UP000316759">
    <property type="component" value="Unassembled WGS sequence"/>
</dbReference>
<keyword evidence="4 10" id="KW-0689">Ribosomal protein</keyword>
<evidence type="ECO:0000256" key="8">
    <source>
        <dbReference type="ARBA" id="ARBA00035419"/>
    </source>
</evidence>
<reference evidence="10 11" key="1">
    <citation type="submission" date="2019-04" db="EMBL/GenBank/DDBJ databases">
        <title>Annotation for the trematode Fasciola gigantica.</title>
        <authorList>
            <person name="Choi Y.-J."/>
        </authorList>
    </citation>
    <scope>NUCLEOTIDE SEQUENCE [LARGE SCALE GENOMIC DNA]</scope>
    <source>
        <strain evidence="10">Uganda_cow_1</strain>
    </source>
</reference>
<evidence type="ECO:0000256" key="7">
    <source>
        <dbReference type="ARBA" id="ARBA00035182"/>
    </source>
</evidence>
<organism evidence="10 11">
    <name type="scientific">Fasciola gigantica</name>
    <name type="common">Giant liver fluke</name>
    <dbReference type="NCBI Taxonomy" id="46835"/>
    <lineage>
        <taxon>Eukaryota</taxon>
        <taxon>Metazoa</taxon>
        <taxon>Spiralia</taxon>
        <taxon>Lophotrochozoa</taxon>
        <taxon>Platyhelminthes</taxon>
        <taxon>Trematoda</taxon>
        <taxon>Digenea</taxon>
        <taxon>Plagiorchiida</taxon>
        <taxon>Echinostomata</taxon>
        <taxon>Echinostomatoidea</taxon>
        <taxon>Fasciolidae</taxon>
        <taxon>Fasciola</taxon>
    </lineage>
</organism>
<dbReference type="InterPro" id="IPR019373">
    <property type="entry name" value="Ribosomal_mL51"/>
</dbReference>
<dbReference type="GO" id="GO:0006412">
    <property type="term" value="P:translation"/>
    <property type="evidence" value="ECO:0007669"/>
    <property type="project" value="TreeGrafter"/>
</dbReference>
<feature type="region of interest" description="Disordered" evidence="9">
    <location>
        <begin position="37"/>
        <end position="58"/>
    </location>
</feature>
<evidence type="ECO:0000256" key="1">
    <source>
        <dbReference type="ARBA" id="ARBA00004173"/>
    </source>
</evidence>
<evidence type="ECO:0000256" key="4">
    <source>
        <dbReference type="ARBA" id="ARBA00022980"/>
    </source>
</evidence>
<evidence type="ECO:0000256" key="2">
    <source>
        <dbReference type="ARBA" id="ARBA00010972"/>
    </source>
</evidence>
<evidence type="ECO:0000256" key="6">
    <source>
        <dbReference type="ARBA" id="ARBA00023274"/>
    </source>
</evidence>
<dbReference type="PANTHER" id="PTHR13409:SF0">
    <property type="entry name" value="LARGE RIBOSOMAL SUBUNIT PROTEIN ML51"/>
    <property type="match status" value="1"/>
</dbReference>
<proteinExistence type="inferred from homology"/>